<organism evidence="10 11">
    <name type="scientific">Steroidobacter gossypii</name>
    <dbReference type="NCBI Taxonomy" id="2805490"/>
    <lineage>
        <taxon>Bacteria</taxon>
        <taxon>Pseudomonadati</taxon>
        <taxon>Pseudomonadota</taxon>
        <taxon>Gammaproteobacteria</taxon>
        <taxon>Steroidobacterales</taxon>
        <taxon>Steroidobacteraceae</taxon>
        <taxon>Steroidobacter</taxon>
    </lineage>
</organism>
<feature type="transmembrane region" description="Helical" evidence="8">
    <location>
        <begin position="7"/>
        <end position="29"/>
    </location>
</feature>
<feature type="transmembrane region" description="Helical" evidence="8">
    <location>
        <begin position="291"/>
        <end position="309"/>
    </location>
</feature>
<dbReference type="Pfam" id="PF00083">
    <property type="entry name" value="Sugar_tr"/>
    <property type="match status" value="1"/>
</dbReference>
<feature type="transmembrane region" description="Helical" evidence="8">
    <location>
        <begin position="316"/>
        <end position="337"/>
    </location>
</feature>
<evidence type="ECO:0000259" key="9">
    <source>
        <dbReference type="PROSITE" id="PS50850"/>
    </source>
</evidence>
<dbReference type="InterPro" id="IPR003663">
    <property type="entry name" value="Sugar/inositol_transpt"/>
</dbReference>
<evidence type="ECO:0000313" key="10">
    <source>
        <dbReference type="EMBL" id="MBM0103726.1"/>
    </source>
</evidence>
<keyword evidence="11" id="KW-1185">Reference proteome</keyword>
<feature type="transmembrane region" description="Helical" evidence="8">
    <location>
        <begin position="81"/>
        <end position="100"/>
    </location>
</feature>
<evidence type="ECO:0000256" key="1">
    <source>
        <dbReference type="ARBA" id="ARBA00004141"/>
    </source>
</evidence>
<dbReference type="InterPro" id="IPR050820">
    <property type="entry name" value="MFS_Sugar_Transporter"/>
</dbReference>
<sequence length="451" mass="48302">MLQGRLNIAYVALTVALGGFLLGFDATVISGVVPFIREYFSLSGASGDLKLGFAVSSLGWGAMAGNAIAGPLSDRFGRRRVLLGTALLFVLSSLLAASATSFPSFVAARIVGGLAVGGAILIAPVYIAEIAPADKRGSLVSLNQLMIVIGISASFFSNYFLLETGEHNWRYMLGVQMIPALLYFALLWLVPESPRWLLLKARDEEALQVLRQVGGEQQAQENLLQIRQSLGSKAVSRGFRGLLDSRVRTIMIIALGLAFFQQITGINAIFYYLPTIFSQAGGGVNDAFRQAVLVGVVNVLMTFVAIWLIDRLGRKPLLIMGIAGMALSLFAISWAFSQQSYNATLVLIAIIGFVASFAISLGPVMWVLLSEIFPNEQRAAAISVAGFWNALVSATVTMIFPWALSTLGSGGTFLAFALFATAALLFVVLLVPETKGRTLEQLESDLMTAKA</sequence>
<evidence type="ECO:0000256" key="4">
    <source>
        <dbReference type="ARBA" id="ARBA00022692"/>
    </source>
</evidence>
<dbReference type="InterPro" id="IPR005828">
    <property type="entry name" value="MFS_sugar_transport-like"/>
</dbReference>
<evidence type="ECO:0000256" key="7">
    <source>
        <dbReference type="RuleBase" id="RU003346"/>
    </source>
</evidence>
<feature type="transmembrane region" description="Helical" evidence="8">
    <location>
        <begin position="168"/>
        <end position="190"/>
    </location>
</feature>
<dbReference type="PROSITE" id="PS00216">
    <property type="entry name" value="SUGAR_TRANSPORT_1"/>
    <property type="match status" value="2"/>
</dbReference>
<evidence type="ECO:0000256" key="5">
    <source>
        <dbReference type="ARBA" id="ARBA00022989"/>
    </source>
</evidence>
<dbReference type="PANTHER" id="PTHR48023">
    <property type="entry name" value="D-XYLOSE-PROTON SYMPORTER-LIKE 2"/>
    <property type="match status" value="1"/>
</dbReference>
<dbReference type="PROSITE" id="PS50850">
    <property type="entry name" value="MFS"/>
    <property type="match status" value="1"/>
</dbReference>
<dbReference type="InterPro" id="IPR036259">
    <property type="entry name" value="MFS_trans_sf"/>
</dbReference>
<feature type="transmembrane region" description="Helical" evidence="8">
    <location>
        <begin position="139"/>
        <end position="162"/>
    </location>
</feature>
<feature type="transmembrane region" description="Helical" evidence="8">
    <location>
        <begin position="106"/>
        <end position="127"/>
    </location>
</feature>
<keyword evidence="3 7" id="KW-0813">Transport</keyword>
<feature type="transmembrane region" description="Helical" evidence="8">
    <location>
        <begin position="381"/>
        <end position="404"/>
    </location>
</feature>
<keyword evidence="5 8" id="KW-1133">Transmembrane helix</keyword>
<dbReference type="NCBIfam" id="TIGR00879">
    <property type="entry name" value="SP"/>
    <property type="match status" value="1"/>
</dbReference>
<reference evidence="10 11" key="1">
    <citation type="journal article" date="2021" name="Int. J. Syst. Evol. Microbiol.">
        <title>Steroidobacter gossypii sp. nov., isolated from soil of cotton cropping field.</title>
        <authorList>
            <person name="Huang R."/>
            <person name="Yang S."/>
            <person name="Zhen C."/>
            <person name="Liu W."/>
        </authorList>
    </citation>
    <scope>NUCLEOTIDE SEQUENCE [LARGE SCALE GENOMIC DNA]</scope>
    <source>
        <strain evidence="10 11">S1-65</strain>
    </source>
</reference>
<dbReference type="Proteomes" id="UP000661077">
    <property type="component" value="Unassembled WGS sequence"/>
</dbReference>
<evidence type="ECO:0000256" key="2">
    <source>
        <dbReference type="ARBA" id="ARBA00010992"/>
    </source>
</evidence>
<evidence type="ECO:0000256" key="8">
    <source>
        <dbReference type="SAM" id="Phobius"/>
    </source>
</evidence>
<dbReference type="SUPFAM" id="SSF103473">
    <property type="entry name" value="MFS general substrate transporter"/>
    <property type="match status" value="1"/>
</dbReference>
<evidence type="ECO:0000256" key="3">
    <source>
        <dbReference type="ARBA" id="ARBA00022448"/>
    </source>
</evidence>
<dbReference type="EMBL" id="JAEVLS010000001">
    <property type="protein sequence ID" value="MBM0103726.1"/>
    <property type="molecule type" value="Genomic_DNA"/>
</dbReference>
<dbReference type="InterPro" id="IPR005829">
    <property type="entry name" value="Sugar_transporter_CS"/>
</dbReference>
<feature type="domain" description="Major facilitator superfamily (MFS) profile" evidence="9">
    <location>
        <begin position="11"/>
        <end position="435"/>
    </location>
</feature>
<feature type="transmembrane region" description="Helical" evidence="8">
    <location>
        <begin position="410"/>
        <end position="431"/>
    </location>
</feature>
<gene>
    <name evidence="10" type="ORF">JM946_03175</name>
</gene>
<dbReference type="InterPro" id="IPR020846">
    <property type="entry name" value="MFS_dom"/>
</dbReference>
<feature type="transmembrane region" description="Helical" evidence="8">
    <location>
        <begin position="343"/>
        <end position="369"/>
    </location>
</feature>
<keyword evidence="4 8" id="KW-0812">Transmembrane</keyword>
<name>A0ABS1WRX2_9GAMM</name>
<keyword evidence="6 8" id="KW-0472">Membrane</keyword>
<protein>
    <submittedName>
        <fullName evidence="10">Sugar porter family MFS transporter</fullName>
    </submittedName>
</protein>
<evidence type="ECO:0000256" key="6">
    <source>
        <dbReference type="ARBA" id="ARBA00023136"/>
    </source>
</evidence>
<dbReference type="Gene3D" id="1.20.1250.20">
    <property type="entry name" value="MFS general substrate transporter like domains"/>
    <property type="match status" value="1"/>
</dbReference>
<comment type="subcellular location">
    <subcellularLocation>
        <location evidence="1">Membrane</location>
        <topology evidence="1">Multi-pass membrane protein</topology>
    </subcellularLocation>
</comment>
<comment type="similarity">
    <text evidence="2 7">Belongs to the major facilitator superfamily. Sugar transporter (TC 2.A.1.1) family.</text>
</comment>
<comment type="caution">
    <text evidence="10">The sequence shown here is derived from an EMBL/GenBank/DDBJ whole genome shotgun (WGS) entry which is preliminary data.</text>
</comment>
<dbReference type="PANTHER" id="PTHR48023:SF4">
    <property type="entry name" value="D-XYLOSE-PROTON SYMPORTER-LIKE 2"/>
    <property type="match status" value="1"/>
</dbReference>
<feature type="transmembrane region" description="Helical" evidence="8">
    <location>
        <begin position="49"/>
        <end position="69"/>
    </location>
</feature>
<feature type="transmembrane region" description="Helical" evidence="8">
    <location>
        <begin position="250"/>
        <end position="271"/>
    </location>
</feature>
<dbReference type="PRINTS" id="PR00171">
    <property type="entry name" value="SUGRTRNSPORT"/>
</dbReference>
<evidence type="ECO:0000313" key="11">
    <source>
        <dbReference type="Proteomes" id="UP000661077"/>
    </source>
</evidence>
<proteinExistence type="inferred from homology"/>
<accession>A0ABS1WRX2</accession>
<dbReference type="PROSITE" id="PS00217">
    <property type="entry name" value="SUGAR_TRANSPORT_2"/>
    <property type="match status" value="1"/>
</dbReference>